<feature type="signal peptide" evidence="2">
    <location>
        <begin position="1"/>
        <end position="24"/>
    </location>
</feature>
<feature type="domain" description="Copper amine oxidase-like N-terminal" evidence="3">
    <location>
        <begin position="408"/>
        <end position="512"/>
    </location>
</feature>
<dbReference type="Proteomes" id="UP000217696">
    <property type="component" value="Chromosome"/>
</dbReference>
<evidence type="ECO:0000313" key="4">
    <source>
        <dbReference type="EMBL" id="BAU28993.1"/>
    </source>
</evidence>
<evidence type="ECO:0000313" key="5">
    <source>
        <dbReference type="Proteomes" id="UP000217696"/>
    </source>
</evidence>
<dbReference type="CDD" id="cd22249">
    <property type="entry name" value="UDM1_RNF168_RNF169-like"/>
    <property type="match status" value="1"/>
</dbReference>
<dbReference type="RefSeq" id="WP_096466681.1">
    <property type="nucleotide sequence ID" value="NZ_AP017312.1"/>
</dbReference>
<evidence type="ECO:0000256" key="2">
    <source>
        <dbReference type="SAM" id="SignalP"/>
    </source>
</evidence>
<gene>
    <name evidence="4" type="ORF">CB4_03171</name>
</gene>
<dbReference type="AlphaFoldDB" id="A0A0U5AZ25"/>
<protein>
    <recommendedName>
        <fullName evidence="3">Copper amine oxidase-like N-terminal domain-containing protein</fullName>
    </recommendedName>
</protein>
<feature type="chain" id="PRO_5043512026" description="Copper amine oxidase-like N-terminal domain-containing protein" evidence="2">
    <location>
        <begin position="25"/>
        <end position="517"/>
    </location>
</feature>
<evidence type="ECO:0000256" key="1">
    <source>
        <dbReference type="SAM" id="MobiDB-lite"/>
    </source>
</evidence>
<feature type="region of interest" description="Disordered" evidence="1">
    <location>
        <begin position="364"/>
        <end position="388"/>
    </location>
</feature>
<organism evidence="4 5">
    <name type="scientific">Aneurinibacillus soli</name>
    <dbReference type="NCBI Taxonomy" id="1500254"/>
    <lineage>
        <taxon>Bacteria</taxon>
        <taxon>Bacillati</taxon>
        <taxon>Bacillota</taxon>
        <taxon>Bacilli</taxon>
        <taxon>Bacillales</taxon>
        <taxon>Paenibacillaceae</taxon>
        <taxon>Aneurinibacillus group</taxon>
        <taxon>Aneurinibacillus</taxon>
    </lineage>
</organism>
<keyword evidence="2" id="KW-0732">Signal</keyword>
<name>A0A0U5AZ25_9BACL</name>
<keyword evidence="5" id="KW-1185">Reference proteome</keyword>
<accession>A0A0U5AZ25</accession>
<reference evidence="4 5" key="1">
    <citation type="submission" date="2015-12" db="EMBL/GenBank/DDBJ databases">
        <title>Genome sequence of Aneurinibacillus soli.</title>
        <authorList>
            <person name="Lee J.S."/>
            <person name="Lee K.C."/>
            <person name="Kim K.K."/>
            <person name="Lee B.W."/>
        </authorList>
    </citation>
    <scope>NUCLEOTIDE SEQUENCE [LARGE SCALE GENOMIC DNA]</scope>
    <source>
        <strain evidence="4 5">CB4</strain>
    </source>
</reference>
<evidence type="ECO:0000259" key="3">
    <source>
        <dbReference type="Pfam" id="PF07833"/>
    </source>
</evidence>
<dbReference type="InterPro" id="IPR036582">
    <property type="entry name" value="Mao_N_sf"/>
</dbReference>
<dbReference type="Pfam" id="PF07833">
    <property type="entry name" value="Cu_amine_oxidN1"/>
    <property type="match status" value="1"/>
</dbReference>
<dbReference type="KEGG" id="asoc:CB4_03171"/>
<dbReference type="Gene3D" id="3.30.457.10">
    <property type="entry name" value="Copper amine oxidase-like, N-terminal domain"/>
    <property type="match status" value="1"/>
</dbReference>
<proteinExistence type="predicted"/>
<feature type="region of interest" description="Disordered" evidence="1">
    <location>
        <begin position="88"/>
        <end position="129"/>
    </location>
</feature>
<sequence length="517" mass="59187">MKRKIISSLLGVLTFLTLLPTGFVDNVSACTYVDSYSRKDGTRVSGYFRGCGESDEEFQKHVEEEKRKFDEQVQQQIEKDRQEIKEAMRKYEEEQEQQHKKIEEEIRKDREKREQQRREEEKRELEKQVNRTPSYNLPFSLSTPKIDTITYKSKVVNLYRGKQYAGTKNANELVKVKGYYREDGTYVRPHYRTYSNSVLTDNLSYLGLSTLLPLDKTRLYLNTVVEGKNLNSYQHEKFENYATKLTNNQDKPGNVFLEGKSFYQNLGFGESFAEKQANYDVFQEMDYESYIYSVLMMMGINEVNDQEQKELKKYSSALQDKKSQTDEEVILQGKYFYSLIGVSQEVIDIQIQMDLLQNQEMWAEEKKKGSNPTQQPVPASQSGGGSVDDLKSADEMGIPVINDIGVSINGTTVSMSPAPIIVNGTTFIPLRGVFEKLNAKVEWEAITRSVIVTKGKTKVEVTIGSKNAYVNGKSMTLTQVPFIRNGSTFIPLRFISESIGAKVSWDESKHIVGIEVN</sequence>
<dbReference type="OrthoDB" id="2503396at2"/>
<dbReference type="SUPFAM" id="SSF55383">
    <property type="entry name" value="Copper amine oxidase, domain N"/>
    <property type="match status" value="1"/>
</dbReference>
<dbReference type="InterPro" id="IPR012854">
    <property type="entry name" value="Cu_amine_oxidase-like_N"/>
</dbReference>
<feature type="compositionally biased region" description="Polar residues" evidence="1">
    <location>
        <begin position="370"/>
        <end position="381"/>
    </location>
</feature>
<dbReference type="EMBL" id="AP017312">
    <property type="protein sequence ID" value="BAU28993.1"/>
    <property type="molecule type" value="Genomic_DNA"/>
</dbReference>